<organism evidence="7 8">
    <name type="scientific">Roseiterribacter gracilis</name>
    <dbReference type="NCBI Taxonomy" id="2812848"/>
    <lineage>
        <taxon>Bacteria</taxon>
        <taxon>Pseudomonadati</taxon>
        <taxon>Pseudomonadota</taxon>
        <taxon>Alphaproteobacteria</taxon>
        <taxon>Rhodospirillales</taxon>
        <taxon>Roseiterribacteraceae</taxon>
        <taxon>Roseiterribacter</taxon>
    </lineage>
</organism>
<comment type="subcellular location">
    <subcellularLocation>
        <location evidence="1">Membrane</location>
        <topology evidence="1">Multi-pass membrane protein</topology>
    </subcellularLocation>
</comment>
<evidence type="ECO:0000256" key="4">
    <source>
        <dbReference type="ARBA" id="ARBA00023136"/>
    </source>
</evidence>
<dbReference type="Pfam" id="PF07690">
    <property type="entry name" value="MFS_1"/>
    <property type="match status" value="1"/>
</dbReference>
<keyword evidence="4 5" id="KW-0472">Membrane</keyword>
<dbReference type="GO" id="GO:0005886">
    <property type="term" value="C:plasma membrane"/>
    <property type="evidence" value="ECO:0007669"/>
    <property type="project" value="TreeGrafter"/>
</dbReference>
<dbReference type="InterPro" id="IPR011701">
    <property type="entry name" value="MFS"/>
</dbReference>
<feature type="transmembrane region" description="Helical" evidence="5">
    <location>
        <begin position="28"/>
        <end position="54"/>
    </location>
</feature>
<dbReference type="PROSITE" id="PS50850">
    <property type="entry name" value="MFS"/>
    <property type="match status" value="1"/>
</dbReference>
<dbReference type="Gene3D" id="1.20.1250.20">
    <property type="entry name" value="MFS general substrate transporter like domains"/>
    <property type="match status" value="1"/>
</dbReference>
<evidence type="ECO:0000256" key="2">
    <source>
        <dbReference type="ARBA" id="ARBA00022692"/>
    </source>
</evidence>
<feature type="transmembrane region" description="Helical" evidence="5">
    <location>
        <begin position="182"/>
        <end position="201"/>
    </location>
</feature>
<evidence type="ECO:0000256" key="5">
    <source>
        <dbReference type="SAM" id="Phobius"/>
    </source>
</evidence>
<evidence type="ECO:0000256" key="1">
    <source>
        <dbReference type="ARBA" id="ARBA00004141"/>
    </source>
</evidence>
<dbReference type="AlphaFoldDB" id="A0A8S8X7D0"/>
<feature type="transmembrane region" description="Helical" evidence="5">
    <location>
        <begin position="409"/>
        <end position="430"/>
    </location>
</feature>
<reference evidence="7" key="1">
    <citation type="submission" date="2021-02" db="EMBL/GenBank/DDBJ databases">
        <title>Genome sequence of Rhodospirillales sp. strain TMPK1 isolated from soil.</title>
        <authorList>
            <person name="Nakai R."/>
            <person name="Kusada H."/>
            <person name="Tamaki H."/>
        </authorList>
    </citation>
    <scope>NUCLEOTIDE SEQUENCE</scope>
    <source>
        <strain evidence="7">TMPK1</strain>
    </source>
</reference>
<accession>A0A8S8X7D0</accession>
<dbReference type="RefSeq" id="WP_420242191.1">
    <property type="nucleotide sequence ID" value="NZ_BOPV01000001.1"/>
</dbReference>
<sequence>MLDGRPSEETQILSVIDRAAISPLQFRVFAIGALASVLDGLDIQLVAFVLPSLLREWSLAGSQLTWLIAAGLVGMGVGAGVGGALGDRFGRKPVLLASVAIFAAFTLAVTLAADVTQLTILRFATGLGLGAAFPNITALAAEYAPDRARSVVVAILMCCTPLGGVLGALLSASLLGEVGWRGMFAIGGAVPLLSLLVMFTLPESIGFLAKAGRREAAERLLTRVAGRAVQLTAIVDRAAKQSSLTQLLAPGLRRDTLAFWVCCFGSLYCVYSFFSWTPTILQGAGLSQRDAALGTMLFNLGGVIGALVSAALCRRYGSRLVLRAVAAIGVAAGIVLAVQSGGVATTAAGLVFLGAAVNATQVGLFVLGAYVYPTACRAAGIGFGLGVGRVGAILSAVGGGQLVMATGGAAAYFLISAAFLTVIVVALSVVRRHVPPQLRAASAAE</sequence>
<evidence type="ECO:0000259" key="6">
    <source>
        <dbReference type="PROSITE" id="PS50850"/>
    </source>
</evidence>
<gene>
    <name evidence="7" type="ORF">TMPK1_13300</name>
</gene>
<feature type="transmembrane region" description="Helical" evidence="5">
    <location>
        <begin position="379"/>
        <end position="403"/>
    </location>
</feature>
<keyword evidence="3 5" id="KW-1133">Transmembrane helix</keyword>
<dbReference type="InterPro" id="IPR036259">
    <property type="entry name" value="MFS_trans_sf"/>
</dbReference>
<dbReference type="PANTHER" id="PTHR23508:SF10">
    <property type="entry name" value="CARBOXYLIC ACID TRANSPORTER PROTEIN HOMOLOG"/>
    <property type="match status" value="1"/>
</dbReference>
<evidence type="ECO:0000313" key="7">
    <source>
        <dbReference type="EMBL" id="GIL39093.1"/>
    </source>
</evidence>
<feature type="transmembrane region" description="Helical" evidence="5">
    <location>
        <begin position="257"/>
        <end position="276"/>
    </location>
</feature>
<feature type="transmembrane region" description="Helical" evidence="5">
    <location>
        <begin position="119"/>
        <end position="139"/>
    </location>
</feature>
<dbReference type="GO" id="GO:0046943">
    <property type="term" value="F:carboxylic acid transmembrane transporter activity"/>
    <property type="evidence" value="ECO:0007669"/>
    <property type="project" value="TreeGrafter"/>
</dbReference>
<name>A0A8S8X7D0_9PROT</name>
<feature type="transmembrane region" description="Helical" evidence="5">
    <location>
        <begin position="151"/>
        <end position="176"/>
    </location>
</feature>
<dbReference type="PANTHER" id="PTHR23508">
    <property type="entry name" value="CARBOXYLIC ACID TRANSPORTER PROTEIN HOMOLOG"/>
    <property type="match status" value="1"/>
</dbReference>
<feature type="transmembrane region" description="Helical" evidence="5">
    <location>
        <begin position="93"/>
        <end position="113"/>
    </location>
</feature>
<dbReference type="SUPFAM" id="SSF103473">
    <property type="entry name" value="MFS general substrate transporter"/>
    <property type="match status" value="1"/>
</dbReference>
<feature type="transmembrane region" description="Helical" evidence="5">
    <location>
        <begin position="350"/>
        <end position="372"/>
    </location>
</feature>
<feature type="domain" description="Major facilitator superfamily (MFS) profile" evidence="6">
    <location>
        <begin position="28"/>
        <end position="434"/>
    </location>
</feature>
<proteinExistence type="predicted"/>
<dbReference type="InterPro" id="IPR020846">
    <property type="entry name" value="MFS_dom"/>
</dbReference>
<dbReference type="EMBL" id="BOPV01000001">
    <property type="protein sequence ID" value="GIL39093.1"/>
    <property type="molecule type" value="Genomic_DNA"/>
</dbReference>
<keyword evidence="2 5" id="KW-0812">Transmembrane</keyword>
<feature type="transmembrane region" description="Helical" evidence="5">
    <location>
        <begin position="320"/>
        <end position="338"/>
    </location>
</feature>
<dbReference type="Proteomes" id="UP000681075">
    <property type="component" value="Unassembled WGS sequence"/>
</dbReference>
<evidence type="ECO:0000313" key="8">
    <source>
        <dbReference type="Proteomes" id="UP000681075"/>
    </source>
</evidence>
<keyword evidence="8" id="KW-1185">Reference proteome</keyword>
<evidence type="ECO:0000256" key="3">
    <source>
        <dbReference type="ARBA" id="ARBA00022989"/>
    </source>
</evidence>
<comment type="caution">
    <text evidence="7">The sequence shown here is derived from an EMBL/GenBank/DDBJ whole genome shotgun (WGS) entry which is preliminary data.</text>
</comment>
<feature type="transmembrane region" description="Helical" evidence="5">
    <location>
        <begin position="296"/>
        <end position="313"/>
    </location>
</feature>
<feature type="transmembrane region" description="Helical" evidence="5">
    <location>
        <begin position="66"/>
        <end position="86"/>
    </location>
</feature>
<protein>
    <submittedName>
        <fullName evidence="7">MFS transporter</fullName>
    </submittedName>
</protein>